<name>A0A101UX13_9ACTN</name>
<comment type="caution">
    <text evidence="1">The sequence shown here is derived from an EMBL/GenBank/DDBJ whole genome shotgun (WGS) entry which is preliminary data.</text>
</comment>
<dbReference type="InterPro" id="IPR021341">
    <property type="entry name" value="DUF2958"/>
</dbReference>
<dbReference type="RefSeq" id="WP_067026128.1">
    <property type="nucleotide sequence ID" value="NZ_KQ949091.1"/>
</dbReference>
<dbReference type="EMBL" id="LMXB01000065">
    <property type="protein sequence ID" value="KUO18408.1"/>
    <property type="molecule type" value="Genomic_DNA"/>
</dbReference>
<dbReference type="Proteomes" id="UP000053260">
    <property type="component" value="Unassembled WGS sequence"/>
</dbReference>
<organism evidence="1 2">
    <name type="scientific">Streptomyces dysideae</name>
    <dbReference type="NCBI Taxonomy" id="909626"/>
    <lineage>
        <taxon>Bacteria</taxon>
        <taxon>Bacillati</taxon>
        <taxon>Actinomycetota</taxon>
        <taxon>Actinomycetes</taxon>
        <taxon>Kitasatosporales</taxon>
        <taxon>Streptomycetaceae</taxon>
        <taxon>Streptomyces</taxon>
    </lineage>
</organism>
<accession>A0A101UX13</accession>
<proteinExistence type="predicted"/>
<evidence type="ECO:0000313" key="1">
    <source>
        <dbReference type="EMBL" id="KUO18408.1"/>
    </source>
</evidence>
<dbReference type="STRING" id="909626.AQJ91_25575"/>
<evidence type="ECO:0008006" key="3">
    <source>
        <dbReference type="Google" id="ProtNLM"/>
    </source>
</evidence>
<gene>
    <name evidence="1" type="ORF">AQJ91_25575</name>
</gene>
<keyword evidence="2" id="KW-1185">Reference proteome</keyword>
<evidence type="ECO:0000313" key="2">
    <source>
        <dbReference type="Proteomes" id="UP000053260"/>
    </source>
</evidence>
<reference evidence="1 2" key="1">
    <citation type="submission" date="2015-10" db="EMBL/GenBank/DDBJ databases">
        <title>Draft genome sequence of Streptomyces sp. RV15, isolated from a marine sponge.</title>
        <authorList>
            <person name="Ruckert C."/>
            <person name="Abdelmohsen U.R."/>
            <person name="Winkler A."/>
            <person name="Hentschel U."/>
            <person name="Kalinowski J."/>
            <person name="Kampfer P."/>
            <person name="Glaeser S."/>
        </authorList>
    </citation>
    <scope>NUCLEOTIDE SEQUENCE [LARGE SCALE GENOMIC DNA]</scope>
    <source>
        <strain evidence="1 2">RV15</strain>
    </source>
</reference>
<dbReference type="Pfam" id="PF11171">
    <property type="entry name" value="DUF2958"/>
    <property type="match status" value="1"/>
</dbReference>
<dbReference type="OrthoDB" id="3430657at2"/>
<sequence>MKLLTKELKRKLPGFNIARHEAVAVAKFFTPWSNWTWYAAEYDPATRTFWGLVDGFGKEYGCFSLDELEQVRGPHGLRIERDLYFEPTPLKELE</sequence>
<protein>
    <recommendedName>
        <fullName evidence="3">DUF2958 domain-containing protein</fullName>
    </recommendedName>
</protein>
<dbReference type="AlphaFoldDB" id="A0A101UX13"/>